<evidence type="ECO:0000256" key="1">
    <source>
        <dbReference type="SAM" id="Phobius"/>
    </source>
</evidence>
<gene>
    <name evidence="2" type="ORF">PROFUN_03465</name>
</gene>
<keyword evidence="3" id="KW-1185">Reference proteome</keyword>
<dbReference type="AlphaFoldDB" id="A0A2P6MN77"/>
<proteinExistence type="predicted"/>
<accession>A0A2P6MN77</accession>
<keyword evidence="1" id="KW-0472">Membrane</keyword>
<keyword evidence="1" id="KW-1133">Transmembrane helix</keyword>
<evidence type="ECO:0008006" key="4">
    <source>
        <dbReference type="Google" id="ProtNLM"/>
    </source>
</evidence>
<dbReference type="InParanoid" id="A0A2P6MN77"/>
<evidence type="ECO:0000313" key="2">
    <source>
        <dbReference type="EMBL" id="PRP73151.1"/>
    </source>
</evidence>
<protein>
    <recommendedName>
        <fullName evidence="4">GPS domain-containing protein</fullName>
    </recommendedName>
</protein>
<sequence length="290" mass="32413">MRLDLRQVFSLDGTSKSKMPSETNITQKEKRLLLRNVSRGNFTRISCSDKPRSTAARRFYQSVSSTALQRGGLTIDVPVVTLLTSLKRNPFRSIRSQGIHSNGMRLSVYAEGNRKSTAQRRLHRYECGHLLITATKNWSADDCSLSTRNFGYTCICSHLTHAGDSPIAIIAGVLLFVPTVVILLVRKNIPCPWMRSNAFHPIKFDEKIPQLGDSDFGGNAVVNQFAATIQGCWDRFCDAFFTSALSHLSWSLLAQGEHHHEMNHIRALNGRDTYADLAEAWSGDLMDDAV</sequence>
<evidence type="ECO:0000313" key="3">
    <source>
        <dbReference type="Proteomes" id="UP000241769"/>
    </source>
</evidence>
<name>A0A2P6MN77_9EUKA</name>
<reference evidence="2 3" key="1">
    <citation type="journal article" date="2018" name="Genome Biol. Evol.">
        <title>Multiple Roots of Fruiting Body Formation in Amoebozoa.</title>
        <authorList>
            <person name="Hillmann F."/>
            <person name="Forbes G."/>
            <person name="Novohradska S."/>
            <person name="Ferling I."/>
            <person name="Riege K."/>
            <person name="Groth M."/>
            <person name="Westermann M."/>
            <person name="Marz M."/>
            <person name="Spaller T."/>
            <person name="Winckler T."/>
            <person name="Schaap P."/>
            <person name="Glockner G."/>
        </authorList>
    </citation>
    <scope>NUCLEOTIDE SEQUENCE [LARGE SCALE GENOMIC DNA]</scope>
    <source>
        <strain evidence="2 3">Jena</strain>
    </source>
</reference>
<dbReference type="EMBL" id="MDYQ01000661">
    <property type="protein sequence ID" value="PRP73151.1"/>
    <property type="molecule type" value="Genomic_DNA"/>
</dbReference>
<organism evidence="2 3">
    <name type="scientific">Planoprotostelium fungivorum</name>
    <dbReference type="NCBI Taxonomy" id="1890364"/>
    <lineage>
        <taxon>Eukaryota</taxon>
        <taxon>Amoebozoa</taxon>
        <taxon>Evosea</taxon>
        <taxon>Variosea</taxon>
        <taxon>Cavosteliida</taxon>
        <taxon>Cavosteliaceae</taxon>
        <taxon>Planoprotostelium</taxon>
    </lineage>
</organism>
<keyword evidence="1" id="KW-0812">Transmembrane</keyword>
<comment type="caution">
    <text evidence="2">The sequence shown here is derived from an EMBL/GenBank/DDBJ whole genome shotgun (WGS) entry which is preliminary data.</text>
</comment>
<dbReference type="Proteomes" id="UP000241769">
    <property type="component" value="Unassembled WGS sequence"/>
</dbReference>
<feature type="transmembrane region" description="Helical" evidence="1">
    <location>
        <begin position="166"/>
        <end position="185"/>
    </location>
</feature>